<name>G8QXE0_SPHPG</name>
<gene>
    <name evidence="7" type="ordered locus">SpiGrapes_0592</name>
</gene>
<keyword evidence="3" id="KW-0812">Transmembrane</keyword>
<dbReference type="STRING" id="158190.SpiGrapes_0592"/>
<dbReference type="Gene3D" id="3.10.20.310">
    <property type="entry name" value="membrane protein fhac"/>
    <property type="match status" value="1"/>
</dbReference>
<dbReference type="HOGENOM" id="CLU_1106560_0_0_12"/>
<proteinExistence type="predicted"/>
<keyword evidence="1" id="KW-1003">Cell membrane</keyword>
<dbReference type="Proteomes" id="UP000005632">
    <property type="component" value="Chromosome"/>
</dbReference>
<dbReference type="EMBL" id="CP003155">
    <property type="protein sequence ID" value="AEV28441.1"/>
    <property type="molecule type" value="Genomic_DNA"/>
</dbReference>
<evidence type="ECO:0000256" key="4">
    <source>
        <dbReference type="ARBA" id="ARBA00022989"/>
    </source>
</evidence>
<evidence type="ECO:0000259" key="6">
    <source>
        <dbReference type="Pfam" id="PF08478"/>
    </source>
</evidence>
<organism evidence="7 8">
    <name type="scientific">Sphaerochaeta pleomorpha (strain ATCC BAA-1885 / DSM 22778 / Grapes)</name>
    <dbReference type="NCBI Taxonomy" id="158190"/>
    <lineage>
        <taxon>Bacteria</taxon>
        <taxon>Pseudomonadati</taxon>
        <taxon>Spirochaetota</taxon>
        <taxon>Spirochaetia</taxon>
        <taxon>Spirochaetales</taxon>
        <taxon>Sphaerochaetaceae</taxon>
        <taxon>Sphaerochaeta</taxon>
    </lineage>
</organism>
<evidence type="ECO:0000256" key="3">
    <source>
        <dbReference type="ARBA" id="ARBA00022692"/>
    </source>
</evidence>
<evidence type="ECO:0000256" key="2">
    <source>
        <dbReference type="ARBA" id="ARBA00022618"/>
    </source>
</evidence>
<dbReference type="AlphaFoldDB" id="G8QXE0"/>
<keyword evidence="4" id="KW-0472">Membrane</keyword>
<reference evidence="7 8" key="1">
    <citation type="submission" date="2011-11" db="EMBL/GenBank/DDBJ databases">
        <title>Complete sequence of Spirochaeta sp. grapes.</title>
        <authorList>
            <consortium name="US DOE Joint Genome Institute"/>
            <person name="Lucas S."/>
            <person name="Han J."/>
            <person name="Lapidus A."/>
            <person name="Cheng J.-F."/>
            <person name="Goodwin L."/>
            <person name="Pitluck S."/>
            <person name="Peters L."/>
            <person name="Ovchinnikova G."/>
            <person name="Munk A.C."/>
            <person name="Detter J.C."/>
            <person name="Han C."/>
            <person name="Tapia R."/>
            <person name="Land M."/>
            <person name="Hauser L."/>
            <person name="Kyrpides N."/>
            <person name="Ivanova N."/>
            <person name="Pagani I."/>
            <person name="Ritalahtilisa K."/>
            <person name="Loeffler F."/>
            <person name="Woyke T."/>
        </authorList>
    </citation>
    <scope>NUCLEOTIDE SEQUENCE [LARGE SCALE GENOMIC DNA]</scope>
    <source>
        <strain evidence="8">ATCC BAA-1885 / DSM 22778 / Grapes</strain>
    </source>
</reference>
<accession>G8QXE0</accession>
<evidence type="ECO:0000256" key="1">
    <source>
        <dbReference type="ARBA" id="ARBA00022475"/>
    </source>
</evidence>
<feature type="domain" description="POTRA" evidence="6">
    <location>
        <begin position="51"/>
        <end position="99"/>
    </location>
</feature>
<keyword evidence="4" id="KW-1133">Transmembrane helix</keyword>
<keyword evidence="8" id="KW-1185">Reference proteome</keyword>
<keyword evidence="2 7" id="KW-0132">Cell division</keyword>
<dbReference type="KEGG" id="sgp:SpiGrapes_0592"/>
<evidence type="ECO:0000313" key="8">
    <source>
        <dbReference type="Proteomes" id="UP000005632"/>
    </source>
</evidence>
<dbReference type="OrthoDB" id="370609at2"/>
<dbReference type="Pfam" id="PF08478">
    <property type="entry name" value="POTRA_1"/>
    <property type="match status" value="1"/>
</dbReference>
<protein>
    <submittedName>
        <fullName evidence="7">Cell division septal protein</fullName>
    </submittedName>
</protein>
<dbReference type="InterPro" id="IPR013685">
    <property type="entry name" value="POTRA_FtsQ_type"/>
</dbReference>
<evidence type="ECO:0000256" key="5">
    <source>
        <dbReference type="ARBA" id="ARBA00023306"/>
    </source>
</evidence>
<evidence type="ECO:0000313" key="7">
    <source>
        <dbReference type="EMBL" id="AEV28441.1"/>
    </source>
</evidence>
<sequence>MKRISLRAKLSILLLCSLSAIFYFSLRAIPAFEISSVKVTVGEGGEKIPHAVEKELVSLRGLSIFAVNLYSLEKRLASLAVVKKISIKRVLPSSLVVHLSVAQPTALVSSTDENGVQDGLFLVKNGVLLPLDREDWSLYKNGPVCVEVPSGYASMLQEYGTDETFLKVMELASSIDADSSLITRIKYDNNSSNSFGKMVLEFSSLNAQIWVREPVSTERVASAVSLVIGEQANSLSFLSTGPLRYDLYERAMVRRF</sequence>
<dbReference type="RefSeq" id="WP_014269290.1">
    <property type="nucleotide sequence ID" value="NC_016633.1"/>
</dbReference>
<keyword evidence="5" id="KW-0131">Cell cycle</keyword>
<dbReference type="GO" id="GO:0051301">
    <property type="term" value="P:cell division"/>
    <property type="evidence" value="ECO:0007669"/>
    <property type="project" value="UniProtKB-KW"/>
</dbReference>